<reference evidence="2 3" key="1">
    <citation type="journal article" date="2016" name="Microbes Environ.">
        <title>Phylogenetically diverse aerobic anoxygenic phototrophic bacteria isolated from epilithic biofilms in Tama river, Japan.</title>
        <authorList>
            <person name="Hirose S."/>
            <person name="Matsuura K."/>
            <person name="Haruta S."/>
        </authorList>
    </citation>
    <scope>NUCLEOTIDE SEQUENCE [LARGE SCALE GENOMIC DNA]</scope>
    <source>
        <strain evidence="2 3">S08</strain>
    </source>
</reference>
<dbReference type="RefSeq" id="WP_244457812.1">
    <property type="nucleotide sequence ID" value="NZ_AP025637.1"/>
</dbReference>
<feature type="compositionally biased region" description="Basic and acidic residues" evidence="1">
    <location>
        <begin position="1"/>
        <end position="24"/>
    </location>
</feature>
<accession>A0ABM7XYB5</accession>
<dbReference type="EMBL" id="AP025637">
    <property type="protein sequence ID" value="BDG70483.1"/>
    <property type="molecule type" value="Genomic_DNA"/>
</dbReference>
<organism evidence="2 3">
    <name type="scientific">Roseomonas fluvialis</name>
    <dbReference type="NCBI Taxonomy" id="1750527"/>
    <lineage>
        <taxon>Bacteria</taxon>
        <taxon>Pseudomonadati</taxon>
        <taxon>Pseudomonadota</taxon>
        <taxon>Alphaproteobacteria</taxon>
        <taxon>Acetobacterales</taxon>
        <taxon>Roseomonadaceae</taxon>
        <taxon>Roseomonas</taxon>
    </lineage>
</organism>
<evidence type="ECO:0000256" key="1">
    <source>
        <dbReference type="SAM" id="MobiDB-lite"/>
    </source>
</evidence>
<evidence type="ECO:0000313" key="2">
    <source>
        <dbReference type="EMBL" id="BDG70483.1"/>
    </source>
</evidence>
<feature type="region of interest" description="Disordered" evidence="1">
    <location>
        <begin position="69"/>
        <end position="91"/>
    </location>
</feature>
<proteinExistence type="predicted"/>
<feature type="region of interest" description="Disordered" evidence="1">
    <location>
        <begin position="1"/>
        <end position="37"/>
    </location>
</feature>
<name>A0ABM7XYB5_9PROT</name>
<protein>
    <submittedName>
        <fullName evidence="2">Uncharacterized protein</fullName>
    </submittedName>
</protein>
<sequence>MDDIDRVFARFKDDKPEPADRRETLSIPRRNGAGGSRTVEVVHVRSTGAPASKGQPRRLTFTDRAATWENGFPARPSTQPPAKVGAQPPTRAEPVTHVMPMWEPPPVVAKVTIPICAEAPVAAASSAAKARHPATRKAAKLFADPFDASDDGANCMRCGYAVEPTRARRGLMTCSACA</sequence>
<evidence type="ECO:0000313" key="3">
    <source>
        <dbReference type="Proteomes" id="UP000831327"/>
    </source>
</evidence>
<gene>
    <name evidence="2" type="ORF">Rmf_04120</name>
</gene>
<keyword evidence="3" id="KW-1185">Reference proteome</keyword>
<dbReference type="Proteomes" id="UP000831327">
    <property type="component" value="Chromosome"/>
</dbReference>